<evidence type="ECO:0000313" key="4">
    <source>
        <dbReference type="Proteomes" id="UP001160148"/>
    </source>
</evidence>
<name>A0AAV0XKK4_9HEMI</name>
<keyword evidence="1 2" id="KW-0732">Signal</keyword>
<evidence type="ECO:0000256" key="1">
    <source>
        <dbReference type="ARBA" id="ARBA00022729"/>
    </source>
</evidence>
<organism evidence="3 4">
    <name type="scientific">Macrosiphum euphorbiae</name>
    <name type="common">potato aphid</name>
    <dbReference type="NCBI Taxonomy" id="13131"/>
    <lineage>
        <taxon>Eukaryota</taxon>
        <taxon>Metazoa</taxon>
        <taxon>Ecdysozoa</taxon>
        <taxon>Arthropoda</taxon>
        <taxon>Hexapoda</taxon>
        <taxon>Insecta</taxon>
        <taxon>Pterygota</taxon>
        <taxon>Neoptera</taxon>
        <taxon>Paraneoptera</taxon>
        <taxon>Hemiptera</taxon>
        <taxon>Sternorrhyncha</taxon>
        <taxon>Aphidomorpha</taxon>
        <taxon>Aphidoidea</taxon>
        <taxon>Aphididae</taxon>
        <taxon>Macrosiphini</taxon>
        <taxon>Macrosiphum</taxon>
    </lineage>
</organism>
<reference evidence="3 4" key="1">
    <citation type="submission" date="2023-01" db="EMBL/GenBank/DDBJ databases">
        <authorList>
            <person name="Whitehead M."/>
        </authorList>
    </citation>
    <scope>NUCLEOTIDE SEQUENCE [LARGE SCALE GENOMIC DNA]</scope>
</reference>
<proteinExistence type="predicted"/>
<protein>
    <recommendedName>
        <fullName evidence="5">MD-2-related lipid-recognition domain-containing protein</fullName>
    </recommendedName>
</protein>
<feature type="chain" id="PRO_5043773957" description="MD-2-related lipid-recognition domain-containing protein" evidence="2">
    <location>
        <begin position="21"/>
        <end position="197"/>
    </location>
</feature>
<keyword evidence="4" id="KW-1185">Reference proteome</keyword>
<accession>A0AAV0XKK4</accession>
<feature type="signal peptide" evidence="2">
    <location>
        <begin position="1"/>
        <end position="20"/>
    </location>
</feature>
<evidence type="ECO:0008006" key="5">
    <source>
        <dbReference type="Google" id="ProtNLM"/>
    </source>
</evidence>
<dbReference type="EMBL" id="CARXXK010000005">
    <property type="protein sequence ID" value="CAI6368199.1"/>
    <property type="molecule type" value="Genomic_DNA"/>
</dbReference>
<dbReference type="AlphaFoldDB" id="A0AAV0XKK4"/>
<sequence>MKCLLINLIVFVTAVNNSDTRKPLFLPQLPVGIYRLNFLGVTRCVSDQRNEKFKFQYYLSKKSANKTEIKGNITNYIPFDDSFNLEFNMAIKDSIGGWKDNAYIHKSPKACSTLKMFLGDAWIPVMQSSGIQNVSCPVPVGFYEATGIDTDLFGTANFPKTLFYGTYRFRFSISKKDEVYGCFILVLEIKRPWESNN</sequence>
<evidence type="ECO:0000256" key="2">
    <source>
        <dbReference type="SAM" id="SignalP"/>
    </source>
</evidence>
<gene>
    <name evidence="3" type="ORF">MEUPH1_LOCUS22585</name>
</gene>
<dbReference type="Gene3D" id="2.70.220.10">
    <property type="entry name" value="Ganglioside GM2 activator"/>
    <property type="match status" value="1"/>
</dbReference>
<comment type="caution">
    <text evidence="3">The sequence shown here is derived from an EMBL/GenBank/DDBJ whole genome shotgun (WGS) entry which is preliminary data.</text>
</comment>
<dbReference type="InterPro" id="IPR036846">
    <property type="entry name" value="GM2-AP_sf"/>
</dbReference>
<evidence type="ECO:0000313" key="3">
    <source>
        <dbReference type="EMBL" id="CAI6368199.1"/>
    </source>
</evidence>
<dbReference type="Proteomes" id="UP001160148">
    <property type="component" value="Unassembled WGS sequence"/>
</dbReference>